<comment type="caution">
    <text evidence="2">The sequence shown here is derived from an EMBL/GenBank/DDBJ whole genome shotgun (WGS) entry which is preliminary data.</text>
</comment>
<keyword evidence="1" id="KW-0812">Transmembrane</keyword>
<accession>A0ABT6XTB6</accession>
<evidence type="ECO:0000313" key="3">
    <source>
        <dbReference type="Proteomes" id="UP001230035"/>
    </source>
</evidence>
<feature type="transmembrane region" description="Helical" evidence="1">
    <location>
        <begin position="184"/>
        <end position="204"/>
    </location>
</feature>
<dbReference type="PANTHER" id="PTHR37314:SF4">
    <property type="entry name" value="UPF0700 TRANSMEMBRANE PROTEIN YOAK"/>
    <property type="match status" value="1"/>
</dbReference>
<feature type="transmembrane region" description="Helical" evidence="1">
    <location>
        <begin position="210"/>
        <end position="228"/>
    </location>
</feature>
<dbReference type="Proteomes" id="UP001230035">
    <property type="component" value="Unassembled WGS sequence"/>
</dbReference>
<feature type="transmembrane region" description="Helical" evidence="1">
    <location>
        <begin position="59"/>
        <end position="83"/>
    </location>
</feature>
<evidence type="ECO:0000256" key="1">
    <source>
        <dbReference type="SAM" id="Phobius"/>
    </source>
</evidence>
<gene>
    <name evidence="2" type="ORF">QHT84_13030</name>
</gene>
<feature type="transmembrane region" description="Helical" evidence="1">
    <location>
        <begin position="95"/>
        <end position="114"/>
    </location>
</feature>
<name>A0ABT6XTB6_9FLAO</name>
<evidence type="ECO:0000313" key="2">
    <source>
        <dbReference type="EMBL" id="MDI9258342.1"/>
    </source>
</evidence>
<dbReference type="Pfam" id="PF06912">
    <property type="entry name" value="DUF1275"/>
    <property type="match status" value="1"/>
</dbReference>
<dbReference type="EMBL" id="JASGBP010000011">
    <property type="protein sequence ID" value="MDI9258342.1"/>
    <property type="molecule type" value="Genomic_DNA"/>
</dbReference>
<keyword evidence="1" id="KW-1133">Transmembrane helix</keyword>
<dbReference type="PANTHER" id="PTHR37314">
    <property type="entry name" value="SLR0142 PROTEIN"/>
    <property type="match status" value="1"/>
</dbReference>
<dbReference type="InterPro" id="IPR010699">
    <property type="entry name" value="DUF1275"/>
</dbReference>
<proteinExistence type="predicted"/>
<keyword evidence="3" id="KW-1185">Reference proteome</keyword>
<dbReference type="RefSeq" id="WP_283240009.1">
    <property type="nucleotide sequence ID" value="NZ_JASGBP010000011.1"/>
</dbReference>
<reference evidence="2 3" key="1">
    <citation type="submission" date="2023-05" db="EMBL/GenBank/DDBJ databases">
        <title>Flavobacterium sedimenti sp. nov., isolated from the sediment.</title>
        <authorList>
            <person name="Wu N."/>
        </authorList>
    </citation>
    <scope>NUCLEOTIDE SEQUENCE [LARGE SCALE GENOMIC DNA]</scope>
    <source>
        <strain evidence="2 3">YZ-48</strain>
    </source>
</reference>
<feature type="transmembrane region" description="Helical" evidence="1">
    <location>
        <begin position="120"/>
        <end position="141"/>
    </location>
</feature>
<organism evidence="2 3">
    <name type="scientific">Flavobacterium sedimenticola</name>
    <dbReference type="NCBI Taxonomy" id="3043286"/>
    <lineage>
        <taxon>Bacteria</taxon>
        <taxon>Pseudomonadati</taxon>
        <taxon>Bacteroidota</taxon>
        <taxon>Flavobacteriia</taxon>
        <taxon>Flavobacteriales</taxon>
        <taxon>Flavobacteriaceae</taxon>
        <taxon>Flavobacterium</taxon>
    </lineage>
</organism>
<sequence length="240" mass="26832">MFRHQGKARTFLHNLRLAALLSLVAGIVNVTGVLALQTLTTNVTGHFAYFAEEITKHNYGIAVTFLFFTFCFLLGSFTASTLVEMVLKRKPRLAYVVPITLEISILTAVALFLAPASIAFWQGKAAAFLLLFAMGVQNSLVTKVSQSTVRTTHLTGLFTDLGIELSQLFFYKKEEQQRKLKNNIYLRFSIIAFFFIGCVLGGFVYGSAGIRTLFLASAILVIALYYDYIRLKIYSITRVH</sequence>
<keyword evidence="1" id="KW-0472">Membrane</keyword>
<protein>
    <submittedName>
        <fullName evidence="2">YoaK family protein</fullName>
    </submittedName>
</protein>